<dbReference type="InterPro" id="IPR036322">
    <property type="entry name" value="WD40_repeat_dom_sf"/>
</dbReference>
<dbReference type="eggNOG" id="arCOG02565">
    <property type="taxonomic scope" value="Archaea"/>
</dbReference>
<proteinExistence type="predicted"/>
<dbReference type="Pfam" id="PF08309">
    <property type="entry name" value="LVIVD"/>
    <property type="match status" value="4"/>
</dbReference>
<dbReference type="STRING" id="1114856.GCA_000383975_01172"/>
<dbReference type="AlphaFoldDB" id="L9VZU3"/>
<dbReference type="PATRIC" id="fig|1114856.3.peg.1157"/>
<dbReference type="OrthoDB" id="134269at2157"/>
<keyword evidence="2" id="KW-1185">Reference proteome</keyword>
<dbReference type="EMBL" id="AOHW01000022">
    <property type="protein sequence ID" value="ELY42779.1"/>
    <property type="molecule type" value="Genomic_DNA"/>
</dbReference>
<dbReference type="Proteomes" id="UP000011599">
    <property type="component" value="Unassembled WGS sequence"/>
</dbReference>
<dbReference type="InterPro" id="IPR013211">
    <property type="entry name" value="LVIVD"/>
</dbReference>
<sequence length="424" mass="45312">MSSGRNGKEGGTGRRQFLRTTGAAALGASVVAAGSTGASPNNTNSNPRLELVGHTTLGPRDGANTHAAVNEDLDLAAVGSFVSVDPEVRIVDISDPTDPEMTGVVETGAGGDIRNSDIHPSEPYVFTANEGSVDEDGEGAGWAIVDASNKEDPELLGNYTVDGATSGTHNVQAFGDDYLITCGHGRGFVVFDISDPTAPEEVSDFQVGDHTVHAAHVRGDYAFLAHWGAGLWILDMTDPGDPDVVGSFDYRERQDDADVPLRACHHTVPHPSKDIVLIGEEVGGGEPGYKHIVEFDLDTGETELRSSFQFPQHANQPTGRQGFWWTGHFSDWGVGDQEDVVFSGDYKAGVQTFDVSDPADPRRIDQYMPTEGVGEVRREDPVRSDLLDNVPFTWGAESQLAGDSGRVYAADATTGFYVLELEGY</sequence>
<comment type="caution">
    <text evidence="1">The sequence shown here is derived from an EMBL/GenBank/DDBJ whole genome shotgun (WGS) entry which is preliminary data.</text>
</comment>
<gene>
    <name evidence="1" type="ORF">C496_05572</name>
</gene>
<dbReference type="InterPro" id="IPR006311">
    <property type="entry name" value="TAT_signal"/>
</dbReference>
<dbReference type="PROSITE" id="PS51318">
    <property type="entry name" value="TAT"/>
    <property type="match status" value="1"/>
</dbReference>
<organism evidence="1 2">
    <name type="scientific">Natronorubrum tibetense GA33</name>
    <dbReference type="NCBI Taxonomy" id="1114856"/>
    <lineage>
        <taxon>Archaea</taxon>
        <taxon>Methanobacteriati</taxon>
        <taxon>Methanobacteriota</taxon>
        <taxon>Stenosarchaea group</taxon>
        <taxon>Halobacteria</taxon>
        <taxon>Halobacteriales</taxon>
        <taxon>Natrialbaceae</taxon>
        <taxon>Natronorubrum</taxon>
    </lineage>
</organism>
<protein>
    <submittedName>
        <fullName evidence="1">LVIVD repeat-containing protein</fullName>
    </submittedName>
</protein>
<accession>L9VZU3</accession>
<evidence type="ECO:0000313" key="2">
    <source>
        <dbReference type="Proteomes" id="UP000011599"/>
    </source>
</evidence>
<reference evidence="1 2" key="1">
    <citation type="journal article" date="2014" name="PLoS Genet.">
        <title>Phylogenetically driven sequencing of extremely halophilic archaea reveals strategies for static and dynamic osmo-response.</title>
        <authorList>
            <person name="Becker E.A."/>
            <person name="Seitzer P.M."/>
            <person name="Tritt A."/>
            <person name="Larsen D."/>
            <person name="Krusor M."/>
            <person name="Yao A.I."/>
            <person name="Wu D."/>
            <person name="Madern D."/>
            <person name="Eisen J.A."/>
            <person name="Darling A.E."/>
            <person name="Facciotti M.T."/>
        </authorList>
    </citation>
    <scope>NUCLEOTIDE SEQUENCE [LARGE SCALE GENOMIC DNA]</scope>
    <source>
        <strain evidence="1 2">GA33</strain>
    </source>
</reference>
<dbReference type="RefSeq" id="WP_006088925.1">
    <property type="nucleotide sequence ID" value="NZ_AOHW01000022.1"/>
</dbReference>
<name>L9VZU3_9EURY</name>
<dbReference type="SUPFAM" id="SSF50978">
    <property type="entry name" value="WD40 repeat-like"/>
    <property type="match status" value="1"/>
</dbReference>
<evidence type="ECO:0000313" key="1">
    <source>
        <dbReference type="EMBL" id="ELY42779.1"/>
    </source>
</evidence>